<keyword evidence="2" id="KW-1185">Reference proteome</keyword>
<evidence type="ECO:0008006" key="3">
    <source>
        <dbReference type="Google" id="ProtNLM"/>
    </source>
</evidence>
<evidence type="ECO:0000313" key="1">
    <source>
        <dbReference type="EMBL" id="KAK3221799.1"/>
    </source>
</evidence>
<evidence type="ECO:0000313" key="2">
    <source>
        <dbReference type="Proteomes" id="UP001281410"/>
    </source>
</evidence>
<reference evidence="1" key="1">
    <citation type="journal article" date="2023" name="Plant J.">
        <title>Genome sequences and population genomics provide insights into the demographic history, inbreeding, and mutation load of two 'living fossil' tree species of Dipteronia.</title>
        <authorList>
            <person name="Feng Y."/>
            <person name="Comes H.P."/>
            <person name="Chen J."/>
            <person name="Zhu S."/>
            <person name="Lu R."/>
            <person name="Zhang X."/>
            <person name="Li P."/>
            <person name="Qiu J."/>
            <person name="Olsen K.M."/>
            <person name="Qiu Y."/>
        </authorList>
    </citation>
    <scope>NUCLEOTIDE SEQUENCE</scope>
    <source>
        <strain evidence="1">NBL</strain>
    </source>
</reference>
<dbReference type="EMBL" id="JANJYJ010000003">
    <property type="protein sequence ID" value="KAK3221799.1"/>
    <property type="molecule type" value="Genomic_DNA"/>
</dbReference>
<dbReference type="GO" id="GO:0003676">
    <property type="term" value="F:nucleic acid binding"/>
    <property type="evidence" value="ECO:0007669"/>
    <property type="project" value="InterPro"/>
</dbReference>
<dbReference type="InterPro" id="IPR012337">
    <property type="entry name" value="RNaseH-like_sf"/>
</dbReference>
<gene>
    <name evidence="1" type="ORF">Dsin_008824</name>
</gene>
<comment type="caution">
    <text evidence="1">The sequence shown here is derived from an EMBL/GenBank/DDBJ whole genome shotgun (WGS) entry which is preliminary data.</text>
</comment>
<dbReference type="PANTHER" id="PTHR37984:SF5">
    <property type="entry name" value="PROTEIN NYNRIN-LIKE"/>
    <property type="match status" value="1"/>
</dbReference>
<dbReference type="SUPFAM" id="SSF53098">
    <property type="entry name" value="Ribonuclease H-like"/>
    <property type="match status" value="1"/>
</dbReference>
<protein>
    <recommendedName>
        <fullName evidence="3">Integrase catalytic domain-containing protein</fullName>
    </recommendedName>
</protein>
<dbReference type="PANTHER" id="PTHR37984">
    <property type="entry name" value="PROTEIN CBG26694"/>
    <property type="match status" value="1"/>
</dbReference>
<dbReference type="Proteomes" id="UP001281410">
    <property type="component" value="Unassembled WGS sequence"/>
</dbReference>
<dbReference type="Gene3D" id="3.30.420.10">
    <property type="entry name" value="Ribonuclease H-like superfamily/Ribonuclease H"/>
    <property type="match status" value="1"/>
</dbReference>
<dbReference type="AlphaFoldDB" id="A0AAE0EBB3"/>
<organism evidence="1 2">
    <name type="scientific">Dipteronia sinensis</name>
    <dbReference type="NCBI Taxonomy" id="43782"/>
    <lineage>
        <taxon>Eukaryota</taxon>
        <taxon>Viridiplantae</taxon>
        <taxon>Streptophyta</taxon>
        <taxon>Embryophyta</taxon>
        <taxon>Tracheophyta</taxon>
        <taxon>Spermatophyta</taxon>
        <taxon>Magnoliopsida</taxon>
        <taxon>eudicotyledons</taxon>
        <taxon>Gunneridae</taxon>
        <taxon>Pentapetalae</taxon>
        <taxon>rosids</taxon>
        <taxon>malvids</taxon>
        <taxon>Sapindales</taxon>
        <taxon>Sapindaceae</taxon>
        <taxon>Hippocastanoideae</taxon>
        <taxon>Acereae</taxon>
        <taxon>Dipteronia</taxon>
    </lineage>
</organism>
<dbReference type="InterPro" id="IPR050951">
    <property type="entry name" value="Retrovirus_Pol_polyprotein"/>
</dbReference>
<proteinExistence type="predicted"/>
<name>A0AAE0EBB3_9ROSI</name>
<accession>A0AAE0EBB3</accession>
<sequence>MQGTKLHMSTTYHPESDDQTEIVNKCLEQYLHCMTGDRPKEWFKCLSWVEWCYNTSFHFSSHMTPFEVVYGKAPPAFTTYRPRETSVAAVEQNLIDRDAMIRLLKENLQQAHHRMTQMADKHRTERQFEKVNIVYLRLRPFRQFYAPC</sequence>
<dbReference type="InterPro" id="IPR036397">
    <property type="entry name" value="RNaseH_sf"/>
</dbReference>